<protein>
    <recommendedName>
        <fullName evidence="4">DUF2607 family protein</fullName>
    </recommendedName>
</protein>
<accession>A0ABN0T6X0</accession>
<proteinExistence type="predicted"/>
<organism evidence="2 3">
    <name type="scientific">Methylophaga marina</name>
    <dbReference type="NCBI Taxonomy" id="45495"/>
    <lineage>
        <taxon>Bacteria</taxon>
        <taxon>Pseudomonadati</taxon>
        <taxon>Pseudomonadota</taxon>
        <taxon>Gammaproteobacteria</taxon>
        <taxon>Thiotrichales</taxon>
        <taxon>Piscirickettsiaceae</taxon>
        <taxon>Methylophaga</taxon>
    </lineage>
</organism>
<keyword evidence="3" id="KW-1185">Reference proteome</keyword>
<gene>
    <name evidence="2" type="ORF">GCM10008964_01820</name>
</gene>
<comment type="caution">
    <text evidence="2">The sequence shown here is derived from an EMBL/GenBank/DDBJ whole genome shotgun (WGS) entry which is preliminary data.</text>
</comment>
<keyword evidence="1" id="KW-1133">Transmembrane helix</keyword>
<keyword evidence="1" id="KW-0812">Transmembrane</keyword>
<feature type="transmembrane region" description="Helical" evidence="1">
    <location>
        <begin position="12"/>
        <end position="29"/>
    </location>
</feature>
<name>A0ABN0T6X0_9GAMM</name>
<evidence type="ECO:0000313" key="2">
    <source>
        <dbReference type="EMBL" id="GAA0213948.1"/>
    </source>
</evidence>
<keyword evidence="1" id="KW-0472">Membrane</keyword>
<reference evidence="2 3" key="1">
    <citation type="journal article" date="2019" name="Int. J. Syst. Evol. Microbiol.">
        <title>The Global Catalogue of Microorganisms (GCM) 10K type strain sequencing project: providing services to taxonomists for standard genome sequencing and annotation.</title>
        <authorList>
            <consortium name="The Broad Institute Genomics Platform"/>
            <consortium name="The Broad Institute Genome Sequencing Center for Infectious Disease"/>
            <person name="Wu L."/>
            <person name="Ma J."/>
        </authorList>
    </citation>
    <scope>NUCLEOTIDE SEQUENCE [LARGE SCALE GENOMIC DNA]</scope>
    <source>
        <strain evidence="2 3">JCM 6886</strain>
    </source>
</reference>
<evidence type="ECO:0008006" key="4">
    <source>
        <dbReference type="Google" id="ProtNLM"/>
    </source>
</evidence>
<evidence type="ECO:0000256" key="1">
    <source>
        <dbReference type="SAM" id="Phobius"/>
    </source>
</evidence>
<dbReference type="RefSeq" id="WP_286305360.1">
    <property type="nucleotide sequence ID" value="NZ_AP027741.1"/>
</dbReference>
<sequence length="98" mass="11167">MPLIHAHQKRHYLYVIATIVLLLQSFAVWHDAEHAFHHAEAQCERLNAISHFPLADVATEVSLHQSRATLSLEVDSPVITLPFAQRQSYLIRAPPFFS</sequence>
<evidence type="ECO:0000313" key="3">
    <source>
        <dbReference type="Proteomes" id="UP001501476"/>
    </source>
</evidence>
<dbReference type="Proteomes" id="UP001501476">
    <property type="component" value="Unassembled WGS sequence"/>
</dbReference>
<dbReference type="EMBL" id="BAAADG010000001">
    <property type="protein sequence ID" value="GAA0213948.1"/>
    <property type="molecule type" value="Genomic_DNA"/>
</dbReference>